<evidence type="ECO:0000313" key="1">
    <source>
        <dbReference type="EMBL" id="KAJ8017487.1"/>
    </source>
</evidence>
<accession>A0A9Q0YCM2</accession>
<protein>
    <recommendedName>
        <fullName evidence="3">Retrotransposon gag domain-containing protein</fullName>
    </recommendedName>
</protein>
<dbReference type="PANTHER" id="PTHR33198:SF20">
    <property type="entry name" value="RETROTRANSPOSON GAG DOMAIN-CONTAINING PROTEIN"/>
    <property type="match status" value="1"/>
</dbReference>
<dbReference type="EMBL" id="JAIZAY010001773">
    <property type="protein sequence ID" value="KAJ8017487.1"/>
    <property type="molecule type" value="Genomic_DNA"/>
</dbReference>
<dbReference type="Proteomes" id="UP001152320">
    <property type="component" value="Unassembled WGS sequence"/>
</dbReference>
<evidence type="ECO:0008006" key="3">
    <source>
        <dbReference type="Google" id="ProtNLM"/>
    </source>
</evidence>
<sequence length="223" mass="25180">MAITLDSNIAKFDVNGEVTSLAPRWTRWKRAFEYYIVGKGVTDAKQKKALLLHFAGLEVQDIYETLTDPGVPSGGADTADEYRKVIRTLDSYFKPQANIPYERHVFRQMKQEPNETIDQFVGRLKRQAENCGFEDRQSEQIRDQVIDKCLSAEIRRKLLVKGSSLTLTNLQQIARSMEAVATQARQMENAMPNPGNPTAEVKRVNEGQGVSVELANYRATKPS</sequence>
<dbReference type="AlphaFoldDB" id="A0A9Q0YCM2"/>
<organism evidence="1 2">
    <name type="scientific">Holothuria leucospilota</name>
    <name type="common">Black long sea cucumber</name>
    <name type="synonym">Mertensiothuria leucospilota</name>
    <dbReference type="NCBI Taxonomy" id="206669"/>
    <lineage>
        <taxon>Eukaryota</taxon>
        <taxon>Metazoa</taxon>
        <taxon>Echinodermata</taxon>
        <taxon>Eleutherozoa</taxon>
        <taxon>Echinozoa</taxon>
        <taxon>Holothuroidea</taxon>
        <taxon>Aspidochirotacea</taxon>
        <taxon>Aspidochirotida</taxon>
        <taxon>Holothuriidae</taxon>
        <taxon>Holothuria</taxon>
    </lineage>
</organism>
<name>A0A9Q0YCM2_HOLLE</name>
<keyword evidence="2" id="KW-1185">Reference proteome</keyword>
<dbReference type="OrthoDB" id="7611399at2759"/>
<gene>
    <name evidence="1" type="ORF">HOLleu_45071</name>
</gene>
<proteinExistence type="predicted"/>
<evidence type="ECO:0000313" key="2">
    <source>
        <dbReference type="Proteomes" id="UP001152320"/>
    </source>
</evidence>
<dbReference type="PANTHER" id="PTHR33198">
    <property type="entry name" value="ANK_REP_REGION DOMAIN-CONTAINING PROTEIN-RELATED"/>
    <property type="match status" value="1"/>
</dbReference>
<reference evidence="1" key="1">
    <citation type="submission" date="2021-10" db="EMBL/GenBank/DDBJ databases">
        <title>Tropical sea cucumber genome reveals ecological adaptation and Cuvierian tubules defense mechanism.</title>
        <authorList>
            <person name="Chen T."/>
        </authorList>
    </citation>
    <scope>NUCLEOTIDE SEQUENCE</scope>
    <source>
        <strain evidence="1">Nanhai2018</strain>
        <tissue evidence="1">Muscle</tissue>
    </source>
</reference>
<comment type="caution">
    <text evidence="1">The sequence shown here is derived from an EMBL/GenBank/DDBJ whole genome shotgun (WGS) entry which is preliminary data.</text>
</comment>